<keyword evidence="2" id="KW-0805">Transcription regulation</keyword>
<dbReference type="EMBL" id="RHHM01000006">
    <property type="protein sequence ID" value="RQM38570.1"/>
    <property type="molecule type" value="Genomic_DNA"/>
</dbReference>
<dbReference type="Pfam" id="PF03466">
    <property type="entry name" value="LysR_substrate"/>
    <property type="match status" value="1"/>
</dbReference>
<evidence type="ECO:0000256" key="3">
    <source>
        <dbReference type="ARBA" id="ARBA00023125"/>
    </source>
</evidence>
<evidence type="ECO:0000256" key="2">
    <source>
        <dbReference type="ARBA" id="ARBA00023015"/>
    </source>
</evidence>
<evidence type="ECO:0000256" key="4">
    <source>
        <dbReference type="ARBA" id="ARBA00023163"/>
    </source>
</evidence>
<dbReference type="PANTHER" id="PTHR30419:SF30">
    <property type="entry name" value="LYSR FAMILY TRANSCRIPTIONAL REGULATOR"/>
    <property type="match status" value="1"/>
</dbReference>
<dbReference type="InterPro" id="IPR000847">
    <property type="entry name" value="LysR_HTH_N"/>
</dbReference>
<name>A0A3N6SB65_9GAMM</name>
<evidence type="ECO:0000259" key="5">
    <source>
        <dbReference type="PROSITE" id="PS50931"/>
    </source>
</evidence>
<dbReference type="GO" id="GO:0003677">
    <property type="term" value="F:DNA binding"/>
    <property type="evidence" value="ECO:0007669"/>
    <property type="project" value="UniProtKB-KW"/>
</dbReference>
<dbReference type="Proteomes" id="UP000279457">
    <property type="component" value="Unassembled WGS sequence"/>
</dbReference>
<dbReference type="AlphaFoldDB" id="A0A3N6SB65"/>
<gene>
    <name evidence="6" type="ORF">EB241_09605</name>
</gene>
<keyword evidence="7" id="KW-1185">Reference proteome</keyword>
<dbReference type="InterPro" id="IPR036390">
    <property type="entry name" value="WH_DNA-bd_sf"/>
</dbReference>
<dbReference type="Gene3D" id="1.10.10.10">
    <property type="entry name" value="Winged helix-like DNA-binding domain superfamily/Winged helix DNA-binding domain"/>
    <property type="match status" value="1"/>
</dbReference>
<dbReference type="OrthoDB" id="8437302at2"/>
<accession>A0A3N6SB65</accession>
<comment type="similarity">
    <text evidence="1">Belongs to the LysR transcriptional regulatory family.</text>
</comment>
<dbReference type="Pfam" id="PF00126">
    <property type="entry name" value="HTH_1"/>
    <property type="match status" value="1"/>
</dbReference>
<dbReference type="InterPro" id="IPR005119">
    <property type="entry name" value="LysR_subst-bd"/>
</dbReference>
<dbReference type="FunFam" id="1.10.10.10:FF:000001">
    <property type="entry name" value="LysR family transcriptional regulator"/>
    <property type="match status" value="1"/>
</dbReference>
<dbReference type="SUPFAM" id="SSF46785">
    <property type="entry name" value="Winged helix' DNA-binding domain"/>
    <property type="match status" value="1"/>
</dbReference>
<keyword evidence="4" id="KW-0804">Transcription</keyword>
<dbReference type="Gene3D" id="3.40.190.10">
    <property type="entry name" value="Periplasmic binding protein-like II"/>
    <property type="match status" value="2"/>
</dbReference>
<dbReference type="GO" id="GO:0003700">
    <property type="term" value="F:DNA-binding transcription factor activity"/>
    <property type="evidence" value="ECO:0007669"/>
    <property type="project" value="InterPro"/>
</dbReference>
<feature type="domain" description="HTH lysR-type" evidence="5">
    <location>
        <begin position="5"/>
        <end position="62"/>
    </location>
</feature>
<dbReference type="PROSITE" id="PS50931">
    <property type="entry name" value="HTH_LYSR"/>
    <property type="match status" value="1"/>
</dbReference>
<evidence type="ECO:0000256" key="1">
    <source>
        <dbReference type="ARBA" id="ARBA00009437"/>
    </source>
</evidence>
<protein>
    <submittedName>
        <fullName evidence="6">LysR family transcriptional regulator</fullName>
    </submittedName>
</protein>
<dbReference type="PRINTS" id="PR00039">
    <property type="entry name" value="HTHLYSR"/>
</dbReference>
<keyword evidence="3" id="KW-0238">DNA-binding</keyword>
<dbReference type="NCBIfam" id="NF007307">
    <property type="entry name" value="PRK09791.1"/>
    <property type="match status" value="1"/>
</dbReference>
<dbReference type="GO" id="GO:0005829">
    <property type="term" value="C:cytosol"/>
    <property type="evidence" value="ECO:0007669"/>
    <property type="project" value="TreeGrafter"/>
</dbReference>
<evidence type="ECO:0000313" key="6">
    <source>
        <dbReference type="EMBL" id="RQM38570.1"/>
    </source>
</evidence>
<dbReference type="SUPFAM" id="SSF53850">
    <property type="entry name" value="Periplasmic binding protein-like II"/>
    <property type="match status" value="1"/>
</dbReference>
<organism evidence="6 7">
    <name type="scientific">Erwinia psidii</name>
    <dbReference type="NCBI Taxonomy" id="69224"/>
    <lineage>
        <taxon>Bacteria</taxon>
        <taxon>Pseudomonadati</taxon>
        <taxon>Pseudomonadota</taxon>
        <taxon>Gammaproteobacteria</taxon>
        <taxon>Enterobacterales</taxon>
        <taxon>Erwiniaceae</taxon>
        <taxon>Erwinia</taxon>
    </lineage>
</organism>
<dbReference type="RefSeq" id="WP_124232920.1">
    <property type="nucleotide sequence ID" value="NZ_RHHM01000006.1"/>
</dbReference>
<evidence type="ECO:0000313" key="7">
    <source>
        <dbReference type="Proteomes" id="UP000279457"/>
    </source>
</evidence>
<proteinExistence type="inferred from homology"/>
<sequence length="314" mass="35272">MPAAIKLHQLRAFVDVARQGSIRAASRASCLSQPALTKSIQELEDVLGVRLFIRRRQGVTLTVMGDTFFQHACLILEELRVAQEDIQQRLGLAGGSVNIGVGGSVARTVMPQVITQFHRQFPKVKVRIVEGQLVSMLPELRQGELDFTINTYYQSHLDNELNYEKLMEREYRVVVRKGHPLQHVTSLAALQHCDWTMPTPKGSYYRLLHDLFTDMGIAPSVSVTCETFMACVSLVAQSDFVSILSQDVIADPLHGNQLVALNLQDRMPKATFYLIQRKDTTLTPMGAHLARLFRMHCRGIKFPLSEASLQVTDE</sequence>
<reference evidence="6 7" key="1">
    <citation type="submission" date="2018-10" db="EMBL/GenBank/DDBJ databases">
        <title>Draft genome sequence for the type isolate of Erwinia psidii, agent causal of bacterial blight in guava (Psidium guajava) and wilt and die-back of Eucalyptus spp.</title>
        <authorList>
            <person name="Hermenegildo P.S."/>
            <person name="Santos S.A."/>
            <person name="Guimaraes L.M.S."/>
            <person name="Vidigal P.M.P."/>
            <person name="Pereira I.C."/>
            <person name="Badel J.L."/>
            <person name="Alfenas-Zerbini P."/>
            <person name="Ferreira M.A.S.V."/>
            <person name="Alfenas A.C."/>
        </authorList>
    </citation>
    <scope>NUCLEOTIDE SEQUENCE [LARGE SCALE GENOMIC DNA]</scope>
    <source>
        <strain evidence="6 7">IBSBF 435</strain>
    </source>
</reference>
<dbReference type="InterPro" id="IPR050950">
    <property type="entry name" value="HTH-type_LysR_regulators"/>
</dbReference>
<dbReference type="PANTHER" id="PTHR30419">
    <property type="entry name" value="HTH-TYPE TRANSCRIPTIONAL REGULATOR YBHD"/>
    <property type="match status" value="1"/>
</dbReference>
<dbReference type="InterPro" id="IPR036388">
    <property type="entry name" value="WH-like_DNA-bd_sf"/>
</dbReference>
<comment type="caution">
    <text evidence="6">The sequence shown here is derived from an EMBL/GenBank/DDBJ whole genome shotgun (WGS) entry which is preliminary data.</text>
</comment>